<dbReference type="Pfam" id="PF14223">
    <property type="entry name" value="Retrotran_gag_2"/>
    <property type="match status" value="1"/>
</dbReference>
<dbReference type="InterPro" id="IPR054722">
    <property type="entry name" value="PolX-like_BBD"/>
</dbReference>
<evidence type="ECO:0000313" key="7">
    <source>
        <dbReference type="EMBL" id="KAG8502473.1"/>
    </source>
</evidence>
<dbReference type="Pfam" id="PF07727">
    <property type="entry name" value="RVT_2"/>
    <property type="match status" value="1"/>
</dbReference>
<dbReference type="InterPro" id="IPR039537">
    <property type="entry name" value="Retrotran_Ty1/copia-like"/>
</dbReference>
<keyword evidence="1" id="KW-0645">Protease</keyword>
<evidence type="ECO:0000259" key="6">
    <source>
        <dbReference type="PROSITE" id="PS50994"/>
    </source>
</evidence>
<feature type="region of interest" description="Disordered" evidence="5">
    <location>
        <begin position="73"/>
        <end position="108"/>
    </location>
</feature>
<dbReference type="InterPro" id="IPR036397">
    <property type="entry name" value="RNaseH_sf"/>
</dbReference>
<organism evidence="7 8">
    <name type="scientific">Gossypium anomalum</name>
    <dbReference type="NCBI Taxonomy" id="47600"/>
    <lineage>
        <taxon>Eukaryota</taxon>
        <taxon>Viridiplantae</taxon>
        <taxon>Streptophyta</taxon>
        <taxon>Embryophyta</taxon>
        <taxon>Tracheophyta</taxon>
        <taxon>Spermatophyta</taxon>
        <taxon>Magnoliopsida</taxon>
        <taxon>eudicotyledons</taxon>
        <taxon>Gunneridae</taxon>
        <taxon>Pentapetalae</taxon>
        <taxon>rosids</taxon>
        <taxon>malvids</taxon>
        <taxon>Malvales</taxon>
        <taxon>Malvaceae</taxon>
        <taxon>Malvoideae</taxon>
        <taxon>Gossypium</taxon>
    </lineage>
</organism>
<dbReference type="PANTHER" id="PTHR42648">
    <property type="entry name" value="TRANSPOSASE, PUTATIVE-RELATED"/>
    <property type="match status" value="1"/>
</dbReference>
<dbReference type="Proteomes" id="UP000701853">
    <property type="component" value="Chromosome 1"/>
</dbReference>
<gene>
    <name evidence="7" type="ORF">CXB51_000399</name>
</gene>
<keyword evidence="4" id="KW-0378">Hydrolase</keyword>
<evidence type="ECO:0000256" key="2">
    <source>
        <dbReference type="ARBA" id="ARBA00022723"/>
    </source>
</evidence>
<dbReference type="InterPro" id="IPR013103">
    <property type="entry name" value="RVT_2"/>
</dbReference>
<keyword evidence="8" id="KW-1185">Reference proteome</keyword>
<evidence type="ECO:0000256" key="3">
    <source>
        <dbReference type="ARBA" id="ARBA00022750"/>
    </source>
</evidence>
<dbReference type="InterPro" id="IPR057670">
    <property type="entry name" value="SH3_retrovirus"/>
</dbReference>
<dbReference type="GO" id="GO:0003676">
    <property type="term" value="F:nucleic acid binding"/>
    <property type="evidence" value="ECO:0007669"/>
    <property type="project" value="InterPro"/>
</dbReference>
<dbReference type="Gene3D" id="3.30.420.10">
    <property type="entry name" value="Ribonuclease H-like superfamily/Ribonuclease H"/>
    <property type="match status" value="1"/>
</dbReference>
<dbReference type="InterPro" id="IPR012337">
    <property type="entry name" value="RNaseH-like_sf"/>
</dbReference>
<dbReference type="EMBL" id="JAHUZN010000001">
    <property type="protein sequence ID" value="KAG8502473.1"/>
    <property type="molecule type" value="Genomic_DNA"/>
</dbReference>
<dbReference type="OrthoDB" id="1736601at2759"/>
<dbReference type="AlphaFoldDB" id="A0A8J5Z4B9"/>
<feature type="domain" description="Integrase catalytic" evidence="6">
    <location>
        <begin position="411"/>
        <end position="473"/>
    </location>
</feature>
<comment type="caution">
    <text evidence="7">The sequence shown here is derived from an EMBL/GenBank/DDBJ whole genome shotgun (WGS) entry which is preliminary data.</text>
</comment>
<evidence type="ECO:0000256" key="1">
    <source>
        <dbReference type="ARBA" id="ARBA00022670"/>
    </source>
</evidence>
<dbReference type="Pfam" id="PF22936">
    <property type="entry name" value="Pol_BBD"/>
    <property type="match status" value="1"/>
</dbReference>
<feature type="region of interest" description="Disordered" evidence="5">
    <location>
        <begin position="560"/>
        <end position="595"/>
    </location>
</feature>
<name>A0A8J5Z4B9_9ROSI</name>
<dbReference type="SUPFAM" id="SSF53098">
    <property type="entry name" value="Ribonuclease H-like"/>
    <property type="match status" value="1"/>
</dbReference>
<dbReference type="GO" id="GO:0004190">
    <property type="term" value="F:aspartic-type endopeptidase activity"/>
    <property type="evidence" value="ECO:0007669"/>
    <property type="project" value="UniProtKB-KW"/>
</dbReference>
<evidence type="ECO:0000256" key="5">
    <source>
        <dbReference type="SAM" id="MobiDB-lite"/>
    </source>
</evidence>
<dbReference type="Pfam" id="PF25597">
    <property type="entry name" value="SH3_retrovirus"/>
    <property type="match status" value="1"/>
</dbReference>
<sequence length="755" mass="84951">MSMNDHVNSFNKILADLLNLDEKFEDEDRALLLLNSLPDEYDHLTTTLLYGKDTITFDAVCIALYRSETRKKDKRDHRDTTAEVLTVRGRSHSSKSGRKGKSKGRPAKDECTFCCEKGHWKKNCPKLQKGKAIFNACVAEYDEESDFSLVGMAMACHTDEWILDSGCTYHMCPNKDWFSSLKELEGGVVLMGNDSACKTMGVGTVQLKNHDGSIQVLTDARYIPSLKKNLISLGALESKGLTITLRDGLLKVVAQELTVMKSTRRNNMYFLNGSTVIGSTSTVSAKDVDPEATRLWHMRLGRAGEKALQTLAKQGLLKGANSCKLEFCEHCVLGKQTRVKFGLAIHNTKGILDYIHSDVWGPTKVASLGEKNKVLDTFLKWKKMVETQTGRKVKRLRSDNGTEYKNDPFLQQNGVAERMNRTILEKVRCMLSNAGLGKEFWAEAVTYACHLINQLPSAAINGKTPMEMWTGKSAIDYDSLHVFGSTAYYHVKESKSDPIVKKALFLGITDGVKGYRLWCPDTRKIVFSRDVTFDESTMLKYKDSQKDDKTSSTLQQVELEKVNDDPANIGGTNDEEVQTEEPPQQQDSIAYRRPRREIRKPARFDDIVAYALPIADDDVPSTYTEAISDPDGGKKAIGCKWLYAKKEGFPGKNEIRYKARLVAKGYTQKEGIDYNEVFSPVVKHSSILILLALVAQYDLELVQLDVKTAFLHGDLEEEIYMTQPDGFKVAGKENWICKLTKLLYGLKQSPRQWYK</sequence>
<dbReference type="SUPFAM" id="SSF56672">
    <property type="entry name" value="DNA/RNA polymerases"/>
    <property type="match status" value="1"/>
</dbReference>
<dbReference type="GO" id="GO:0015074">
    <property type="term" value="P:DNA integration"/>
    <property type="evidence" value="ECO:0007669"/>
    <property type="project" value="InterPro"/>
</dbReference>
<dbReference type="InterPro" id="IPR001584">
    <property type="entry name" value="Integrase_cat-core"/>
</dbReference>
<dbReference type="SUPFAM" id="SSF57756">
    <property type="entry name" value="Retrovirus zinc finger-like domains"/>
    <property type="match status" value="1"/>
</dbReference>
<dbReference type="Gene3D" id="4.10.60.10">
    <property type="entry name" value="Zinc finger, CCHC-type"/>
    <property type="match status" value="1"/>
</dbReference>
<dbReference type="Pfam" id="PF13976">
    <property type="entry name" value="gag_pre-integrs"/>
    <property type="match status" value="1"/>
</dbReference>
<dbReference type="GO" id="GO:0006508">
    <property type="term" value="P:proteolysis"/>
    <property type="evidence" value="ECO:0007669"/>
    <property type="project" value="UniProtKB-KW"/>
</dbReference>
<dbReference type="InterPro" id="IPR043502">
    <property type="entry name" value="DNA/RNA_pol_sf"/>
</dbReference>
<dbReference type="GO" id="GO:0008270">
    <property type="term" value="F:zinc ion binding"/>
    <property type="evidence" value="ECO:0007669"/>
    <property type="project" value="InterPro"/>
</dbReference>
<protein>
    <recommendedName>
        <fullName evidence="6">Integrase catalytic domain-containing protein</fullName>
    </recommendedName>
</protein>
<dbReference type="InterPro" id="IPR036875">
    <property type="entry name" value="Znf_CCHC_sf"/>
</dbReference>
<proteinExistence type="predicted"/>
<keyword evidence="2" id="KW-0479">Metal-binding</keyword>
<evidence type="ECO:0000256" key="4">
    <source>
        <dbReference type="ARBA" id="ARBA00022801"/>
    </source>
</evidence>
<accession>A0A8J5Z4B9</accession>
<reference evidence="7 8" key="1">
    <citation type="journal article" date="2021" name="bioRxiv">
        <title>The Gossypium anomalum genome as a resource for cotton improvement and evolutionary analysis of hybrid incompatibility.</title>
        <authorList>
            <person name="Grover C.E."/>
            <person name="Yuan D."/>
            <person name="Arick M.A."/>
            <person name="Miller E.R."/>
            <person name="Hu G."/>
            <person name="Peterson D.G."/>
            <person name="Wendel J.F."/>
            <person name="Udall J.A."/>
        </authorList>
    </citation>
    <scope>NUCLEOTIDE SEQUENCE [LARGE SCALE GENOMIC DNA]</scope>
    <source>
        <strain evidence="7">JFW-Udall</strain>
        <tissue evidence="7">Leaf</tissue>
    </source>
</reference>
<evidence type="ECO:0000313" key="8">
    <source>
        <dbReference type="Proteomes" id="UP000701853"/>
    </source>
</evidence>
<dbReference type="InterPro" id="IPR025724">
    <property type="entry name" value="GAG-pre-integrase_dom"/>
</dbReference>
<keyword evidence="3" id="KW-0064">Aspartyl protease</keyword>
<feature type="compositionally biased region" description="Basic residues" evidence="5">
    <location>
        <begin position="89"/>
        <end position="105"/>
    </location>
</feature>
<dbReference type="PROSITE" id="PS50994">
    <property type="entry name" value="INTEGRASE"/>
    <property type="match status" value="1"/>
</dbReference>
<dbReference type="PANTHER" id="PTHR42648:SF28">
    <property type="entry name" value="TRANSPOSON-ENCODED PROTEIN WITH RIBONUCLEASE H-LIKE AND RETROVIRUS ZINC FINGER-LIKE DOMAINS"/>
    <property type="match status" value="1"/>
</dbReference>
<feature type="compositionally biased region" description="Low complexity" evidence="5">
    <location>
        <begin position="580"/>
        <end position="591"/>
    </location>
</feature>